<dbReference type="InterPro" id="IPR033138">
    <property type="entry name" value="Cu_oxidase_CS"/>
</dbReference>
<dbReference type="AlphaFoldDB" id="A0A0N9GYX4"/>
<comment type="cofactor">
    <cofactor evidence="2">
        <name>Cu cation</name>
        <dbReference type="ChEBI" id="CHEBI:23378"/>
    </cofactor>
</comment>
<evidence type="ECO:0000256" key="11">
    <source>
        <dbReference type="ARBA" id="ARBA00023157"/>
    </source>
</evidence>
<feature type="domain" description="Plastocyanin-like" evidence="16">
    <location>
        <begin position="27"/>
        <end position="141"/>
    </location>
</feature>
<keyword evidence="7" id="KW-0479">Metal-binding</keyword>
<keyword evidence="11" id="KW-1015">Disulfide bond</keyword>
<evidence type="ECO:0000256" key="10">
    <source>
        <dbReference type="ARBA" id="ARBA00023008"/>
    </source>
</evidence>
<name>A0A0N9GYX4_9APHY</name>
<comment type="similarity">
    <text evidence="4">Belongs to the multicopper oxidase family.</text>
</comment>
<dbReference type="EMBL" id="KR109254">
    <property type="protein sequence ID" value="ALF95044.1"/>
    <property type="molecule type" value="mRNA"/>
</dbReference>
<accession>A0A0N9GYX4</accession>
<dbReference type="GO" id="GO:0052716">
    <property type="term" value="F:hydroquinone:oxygen oxidoreductase activity"/>
    <property type="evidence" value="ECO:0007669"/>
    <property type="project" value="UniProtKB-EC"/>
</dbReference>
<dbReference type="PROSITE" id="PS00079">
    <property type="entry name" value="MULTICOPPER_OXIDASE1"/>
    <property type="match status" value="1"/>
</dbReference>
<reference evidence="17" key="1">
    <citation type="submission" date="2015-04" db="EMBL/GenBank/DDBJ databases">
        <title>Identification of new putative laccases from white-rot fungus Phlebia chrysocreas.</title>
        <authorList>
            <person name="Kozlova M.D."/>
            <person name="Mosunova O.V."/>
            <person name="Moiseenko K.V."/>
            <person name="Tyazhelova T.V."/>
            <person name="Koroleva O.V."/>
        </authorList>
    </citation>
    <scope>NUCLEOTIDE SEQUENCE</scope>
</reference>
<evidence type="ECO:0000256" key="6">
    <source>
        <dbReference type="ARBA" id="ARBA00022525"/>
    </source>
</evidence>
<keyword evidence="12" id="KW-0325">Glycoprotein</keyword>
<dbReference type="InterPro" id="IPR011707">
    <property type="entry name" value="Cu-oxidase-like_N"/>
</dbReference>
<dbReference type="InterPro" id="IPR001117">
    <property type="entry name" value="Cu-oxidase_2nd"/>
</dbReference>
<evidence type="ECO:0000313" key="17">
    <source>
        <dbReference type="EMBL" id="ALF95044.1"/>
    </source>
</evidence>
<evidence type="ECO:0000256" key="9">
    <source>
        <dbReference type="ARBA" id="ARBA00023002"/>
    </source>
</evidence>
<evidence type="ECO:0000256" key="4">
    <source>
        <dbReference type="ARBA" id="ARBA00010609"/>
    </source>
</evidence>
<proteinExistence type="evidence at transcript level"/>
<keyword evidence="6" id="KW-0964">Secreted</keyword>
<keyword evidence="10" id="KW-0186">Copper</keyword>
<keyword evidence="13" id="KW-0439">Lignin degradation</keyword>
<keyword evidence="8" id="KW-0677">Repeat</keyword>
<dbReference type="CDD" id="cd13903">
    <property type="entry name" value="CuRO_3_Tv-LCC_like"/>
    <property type="match status" value="1"/>
</dbReference>
<dbReference type="GO" id="GO:0046274">
    <property type="term" value="P:lignin catabolic process"/>
    <property type="evidence" value="ECO:0007669"/>
    <property type="project" value="UniProtKB-KW"/>
</dbReference>
<dbReference type="GO" id="GO:0005576">
    <property type="term" value="C:extracellular region"/>
    <property type="evidence" value="ECO:0007669"/>
    <property type="project" value="UniProtKB-SubCell"/>
</dbReference>
<dbReference type="FunFam" id="2.60.40.420:FF:000045">
    <property type="entry name" value="Laccase 2"/>
    <property type="match status" value="1"/>
</dbReference>
<gene>
    <name evidence="17" type="primary">LacE</name>
</gene>
<dbReference type="PANTHER" id="PTHR11709:SF511">
    <property type="entry name" value="LACCASE"/>
    <property type="match status" value="1"/>
</dbReference>
<protein>
    <recommendedName>
        <fullName evidence="5">laccase</fullName>
        <ecNumber evidence="5">1.10.3.2</ecNumber>
    </recommendedName>
</protein>
<dbReference type="SUPFAM" id="SSF49503">
    <property type="entry name" value="Cupredoxins"/>
    <property type="match status" value="3"/>
</dbReference>
<keyword evidence="9 17" id="KW-0560">Oxidoreductase</keyword>
<dbReference type="InterPro" id="IPR008972">
    <property type="entry name" value="Cupredoxin"/>
</dbReference>
<feature type="domain" description="Plastocyanin-like" evidence="14">
    <location>
        <begin position="154"/>
        <end position="298"/>
    </location>
</feature>
<evidence type="ECO:0000256" key="8">
    <source>
        <dbReference type="ARBA" id="ARBA00022737"/>
    </source>
</evidence>
<evidence type="ECO:0000256" key="3">
    <source>
        <dbReference type="ARBA" id="ARBA00004613"/>
    </source>
</evidence>
<comment type="catalytic activity">
    <reaction evidence="1">
        <text>4 hydroquinone + O2 = 4 benzosemiquinone + 2 H2O</text>
        <dbReference type="Rhea" id="RHEA:11276"/>
        <dbReference type="ChEBI" id="CHEBI:15377"/>
        <dbReference type="ChEBI" id="CHEBI:15379"/>
        <dbReference type="ChEBI" id="CHEBI:17594"/>
        <dbReference type="ChEBI" id="CHEBI:17977"/>
        <dbReference type="EC" id="1.10.3.2"/>
    </reaction>
</comment>
<dbReference type="Pfam" id="PF07732">
    <property type="entry name" value="Cu-oxidase_3"/>
    <property type="match status" value="1"/>
</dbReference>
<dbReference type="EC" id="1.10.3.2" evidence="5"/>
<dbReference type="Pfam" id="PF07731">
    <property type="entry name" value="Cu-oxidase_2"/>
    <property type="match status" value="1"/>
</dbReference>
<evidence type="ECO:0000259" key="16">
    <source>
        <dbReference type="Pfam" id="PF07732"/>
    </source>
</evidence>
<evidence type="ECO:0000259" key="14">
    <source>
        <dbReference type="Pfam" id="PF00394"/>
    </source>
</evidence>
<organism evidence="17">
    <name type="scientific">Crustodontia chrysocreas</name>
    <dbReference type="NCBI Taxonomy" id="2716695"/>
    <lineage>
        <taxon>Eukaryota</taxon>
        <taxon>Fungi</taxon>
        <taxon>Dikarya</taxon>
        <taxon>Basidiomycota</taxon>
        <taxon>Agaricomycotina</taxon>
        <taxon>Agaricomycetes</taxon>
        <taxon>Polyporales</taxon>
        <taxon>Meruliaceae</taxon>
        <taxon>Crustodontia</taxon>
    </lineage>
</organism>
<evidence type="ECO:0000256" key="5">
    <source>
        <dbReference type="ARBA" id="ARBA00012297"/>
    </source>
</evidence>
<dbReference type="GO" id="GO:0005507">
    <property type="term" value="F:copper ion binding"/>
    <property type="evidence" value="ECO:0007669"/>
    <property type="project" value="InterPro"/>
</dbReference>
<dbReference type="InterPro" id="IPR011706">
    <property type="entry name" value="Cu-oxidase_C"/>
</dbReference>
<evidence type="ECO:0000256" key="12">
    <source>
        <dbReference type="ARBA" id="ARBA00023180"/>
    </source>
</evidence>
<evidence type="ECO:0000256" key="1">
    <source>
        <dbReference type="ARBA" id="ARBA00000349"/>
    </source>
</evidence>
<feature type="domain" description="Plastocyanin-like" evidence="15">
    <location>
        <begin position="362"/>
        <end position="484"/>
    </location>
</feature>
<sequence length="513" mass="56166">MASAKVASQITREIAMLVGNRRRLSLSPDGMPREAVLAGGTFPGPLIKGTKGDMFKINVIDKLTNETMKKSTSIHWHGFKQHDSNWADGVAWVTQCPITTGQSFEYQFQDPDQAGTFWYHSHLSTQYCDGLRGPMVVYDPHDPYQTLYDVDDETTIITLADWYHTAAALLPVPAFSDATLINGLGRYPGGPASSLAVITVEHGKRYRFRLINISCDPNYVFTIDGHDMTIIEVDGVNHQPLNVDSIQIFAGQRYSFILNANKAVGNYWVRAAPDQPNQPKLVGFEGGINSAILRYVGAANDEPTTEQETSVNPLNEVDLHPLVNPAAPGKPWPGGADIVIPLNLTYNVDDLHFYINNHTFQPPNAPVLLQILSGAKSAQELLPEGDVYSLPLNKVVEIVIPPGSAVGGPHPMHLHGHSFSVVRSAGSSTYNYLDPVRRDVVSIGTVANDSVTIRFKTDNSGPWFLHCHIDFHLDAGFAVVMAEDIAGTQHANTVPQAWNELCPSYDALPIGQQ</sequence>
<evidence type="ECO:0000259" key="15">
    <source>
        <dbReference type="Pfam" id="PF07731"/>
    </source>
</evidence>
<dbReference type="PANTHER" id="PTHR11709">
    <property type="entry name" value="MULTI-COPPER OXIDASE"/>
    <property type="match status" value="1"/>
</dbReference>
<evidence type="ECO:0000256" key="2">
    <source>
        <dbReference type="ARBA" id="ARBA00001935"/>
    </source>
</evidence>
<comment type="subcellular location">
    <subcellularLocation>
        <location evidence="3">Secreted</location>
    </subcellularLocation>
</comment>
<evidence type="ECO:0000256" key="13">
    <source>
        <dbReference type="ARBA" id="ARBA00023185"/>
    </source>
</evidence>
<dbReference type="Gene3D" id="2.60.40.420">
    <property type="entry name" value="Cupredoxins - blue copper proteins"/>
    <property type="match status" value="3"/>
</dbReference>
<dbReference type="Pfam" id="PF00394">
    <property type="entry name" value="Cu-oxidase"/>
    <property type="match status" value="1"/>
</dbReference>
<dbReference type="FunFam" id="2.60.40.420:FF:000112">
    <property type="entry name" value="Laccase B"/>
    <property type="match status" value="1"/>
</dbReference>
<evidence type="ECO:0000256" key="7">
    <source>
        <dbReference type="ARBA" id="ARBA00022723"/>
    </source>
</evidence>
<dbReference type="InterPro" id="IPR045087">
    <property type="entry name" value="Cu-oxidase_fam"/>
</dbReference>